<gene>
    <name evidence="3" type="ORF">FF125_11230</name>
</gene>
<dbReference type="AlphaFoldDB" id="A0A5B7TPV3"/>
<accession>A0A5B7TPV3</accession>
<dbReference type="Gene3D" id="1.20.1270.180">
    <property type="match status" value="1"/>
</dbReference>
<dbReference type="Pfam" id="PF07007">
    <property type="entry name" value="LprI"/>
    <property type="match status" value="1"/>
</dbReference>
<evidence type="ECO:0000256" key="1">
    <source>
        <dbReference type="SAM" id="SignalP"/>
    </source>
</evidence>
<dbReference type="KEGG" id="fbe:FF125_11230"/>
<feature type="chain" id="PRO_5023016119" evidence="1">
    <location>
        <begin position="23"/>
        <end position="241"/>
    </location>
</feature>
<organism evidence="3 4">
    <name type="scientific">Aureibaculum algae</name>
    <dbReference type="NCBI Taxonomy" id="2584122"/>
    <lineage>
        <taxon>Bacteria</taxon>
        <taxon>Pseudomonadati</taxon>
        <taxon>Bacteroidota</taxon>
        <taxon>Flavobacteriia</taxon>
        <taxon>Flavobacteriales</taxon>
        <taxon>Flavobacteriaceae</taxon>
        <taxon>Aureibaculum</taxon>
    </lineage>
</organism>
<dbReference type="Proteomes" id="UP000306229">
    <property type="component" value="Chromosome"/>
</dbReference>
<evidence type="ECO:0000259" key="2">
    <source>
        <dbReference type="Pfam" id="PF07007"/>
    </source>
</evidence>
<reference evidence="3 4" key="1">
    <citation type="submission" date="2019-05" db="EMBL/GenBank/DDBJ databases">
        <title>Algicella ahnfeltiae gen. nov., sp. nov., a novel marine bacterium of the family Flavobacteriaceae isolated from a red alga.</title>
        <authorList>
            <person name="Nedashkovskaya O.I."/>
            <person name="Kukhlevskiy A.D."/>
            <person name="Kim S.-G."/>
            <person name="Zhukova N.V."/>
            <person name="Mikhailov V.V."/>
        </authorList>
    </citation>
    <scope>NUCLEOTIDE SEQUENCE [LARGE SCALE GENOMIC DNA]</scope>
    <source>
        <strain evidence="3 4">10Alg115</strain>
    </source>
</reference>
<name>A0A5B7TPV3_9FLAO</name>
<dbReference type="InterPro" id="IPR009739">
    <property type="entry name" value="LprI-like_N"/>
</dbReference>
<dbReference type="OrthoDB" id="7340239at2"/>
<keyword evidence="1" id="KW-0732">Signal</keyword>
<keyword evidence="4" id="KW-1185">Reference proteome</keyword>
<dbReference type="EMBL" id="CP040749">
    <property type="protein sequence ID" value="QCX38979.1"/>
    <property type="molecule type" value="Genomic_DNA"/>
</dbReference>
<evidence type="ECO:0000313" key="4">
    <source>
        <dbReference type="Proteomes" id="UP000306229"/>
    </source>
</evidence>
<feature type="signal peptide" evidence="1">
    <location>
        <begin position="1"/>
        <end position="22"/>
    </location>
</feature>
<feature type="domain" description="Lysozyme inhibitor LprI-like N-terminal" evidence="2">
    <location>
        <begin position="19"/>
        <end position="108"/>
    </location>
</feature>
<dbReference type="RefSeq" id="WP_138949856.1">
    <property type="nucleotide sequence ID" value="NZ_CP040749.1"/>
</dbReference>
<proteinExistence type="predicted"/>
<protein>
    <submittedName>
        <fullName evidence="3">DUF1311 domain-containing protein</fullName>
    </submittedName>
</protein>
<sequence length="241" mass="28239">MNKILFIIFLTFNLACFSQTQAEMNKQANAEFNASDKILNETYKTILSEYKTDPSFLENLKKSQRIWIQFRDAEMEMKYPSQSEYGSVQPICRASYMKELTDNRIKTLQKWIVGGEEGDVCNGSVKILESISTDTMQKASIRKEGSIWMNANMKKDHRIFGYEKKDVYSAKMILLSIFTNEVKNNPFDCKHGAFYDTTEMKDLKLKYVATENDFLRIEILKAGKKIDEVYMLKKWFEFEEE</sequence>
<evidence type="ECO:0000313" key="3">
    <source>
        <dbReference type="EMBL" id="QCX38979.1"/>
    </source>
</evidence>